<evidence type="ECO:0000259" key="4">
    <source>
        <dbReference type="PROSITE" id="PS50835"/>
    </source>
</evidence>
<proteinExistence type="predicted"/>
<evidence type="ECO:0000313" key="6">
    <source>
        <dbReference type="Proteomes" id="UP000824782"/>
    </source>
</evidence>
<dbReference type="EMBL" id="WNYA01005024">
    <property type="protein sequence ID" value="KAG8542411.1"/>
    <property type="molecule type" value="Genomic_DNA"/>
</dbReference>
<feature type="region of interest" description="Disordered" evidence="1">
    <location>
        <begin position="403"/>
        <end position="429"/>
    </location>
</feature>
<dbReference type="GO" id="GO:0050864">
    <property type="term" value="P:regulation of B cell activation"/>
    <property type="evidence" value="ECO:0007669"/>
    <property type="project" value="InterPro"/>
</dbReference>
<evidence type="ECO:0000256" key="2">
    <source>
        <dbReference type="SAM" id="Phobius"/>
    </source>
</evidence>
<comment type="caution">
    <text evidence="5">The sequence shown here is derived from an EMBL/GenBank/DDBJ whole genome shotgun (WGS) entry which is preliminary data.</text>
</comment>
<keyword evidence="2" id="KW-0472">Membrane</keyword>
<feature type="region of interest" description="Disordered" evidence="1">
    <location>
        <begin position="316"/>
        <end position="360"/>
    </location>
</feature>
<dbReference type="PANTHER" id="PTHR16674">
    <property type="entry name" value="B-LYMPHOCYTE ANTIGEN CD19"/>
    <property type="match status" value="1"/>
</dbReference>
<dbReference type="Proteomes" id="UP000824782">
    <property type="component" value="Unassembled WGS sequence"/>
</dbReference>
<feature type="chain" id="PRO_5043383846" description="Ig-like domain-containing protein" evidence="3">
    <location>
        <begin position="22"/>
        <end position="453"/>
    </location>
</feature>
<gene>
    <name evidence="5" type="ORF">GDO81_026777</name>
</gene>
<dbReference type="PANTHER" id="PTHR16674:SF2">
    <property type="entry name" value="B-LYMPHOCYTE ANTIGEN CD19"/>
    <property type="match status" value="1"/>
</dbReference>
<feature type="domain" description="Ig-like" evidence="4">
    <location>
        <begin position="73"/>
        <end position="188"/>
    </location>
</feature>
<sequence>MSAGTIMRLLLVLCLQITCSSLQPDYTGITTVPAQGSASVPCGSDPSRPAPLVLKLQMEEYSNDSWVVVGMTPIVLRLNTSAPSLLVAPNDNTASNYSCTVDTSSNTYLTSHRGKGMNNEMIDCHCPHNWTLLRWSRGNVGIATVHRAVNQLHVLVERRDSSFSITSIIEDEAGNYSCLDEPTRKSLNATCQWSPPYNRRDWDWIPKENNWIIIVVAPSCALLCLLLVGCFLFIKRRRRARRPAHSRFFKVSTASRNLYTNSMTPETDVTNKDQDFTYQNVSLSKVTSDDHYSDKSSFLSMGGDSYLEPIAEAGDQVSDGDCYENPSEEPDDHVDSLDGDCYENTNEEIKDGSEGSQSYEDMKGSICVHTKTEASPEEGITQDEDADSYENMQTPLYTQLNRLINPPNKSTEDLEGRKTSLTDPPIHQNPWKVSTQLQEQNGDFYLSYEANNL</sequence>
<reference evidence="5" key="1">
    <citation type="thesis" date="2020" institute="ProQuest LLC" country="789 East Eisenhower Parkway, Ann Arbor, MI, USA">
        <title>Comparative Genomics and Chromosome Evolution.</title>
        <authorList>
            <person name="Mudd A.B."/>
        </authorList>
    </citation>
    <scope>NUCLEOTIDE SEQUENCE</scope>
    <source>
        <strain evidence="5">237g6f4</strain>
        <tissue evidence="5">Blood</tissue>
    </source>
</reference>
<dbReference type="InterPro" id="IPR007110">
    <property type="entry name" value="Ig-like_dom"/>
</dbReference>
<dbReference type="AlphaFoldDB" id="A0AAV6Z084"/>
<dbReference type="GO" id="GO:0050853">
    <property type="term" value="P:B cell receptor signaling pathway"/>
    <property type="evidence" value="ECO:0007669"/>
    <property type="project" value="TreeGrafter"/>
</dbReference>
<keyword evidence="2" id="KW-1133">Transmembrane helix</keyword>
<name>A0AAV6Z084_ENGPU</name>
<dbReference type="PROSITE" id="PS50835">
    <property type="entry name" value="IG_LIKE"/>
    <property type="match status" value="1"/>
</dbReference>
<feature type="signal peptide" evidence="3">
    <location>
        <begin position="1"/>
        <end position="21"/>
    </location>
</feature>
<feature type="transmembrane region" description="Helical" evidence="2">
    <location>
        <begin position="211"/>
        <end position="234"/>
    </location>
</feature>
<keyword evidence="3" id="KW-0732">Signal</keyword>
<evidence type="ECO:0000256" key="1">
    <source>
        <dbReference type="SAM" id="MobiDB-lite"/>
    </source>
</evidence>
<keyword evidence="6" id="KW-1185">Reference proteome</keyword>
<feature type="compositionally biased region" description="Acidic residues" evidence="1">
    <location>
        <begin position="326"/>
        <end position="341"/>
    </location>
</feature>
<organism evidence="5 6">
    <name type="scientific">Engystomops pustulosus</name>
    <name type="common">Tungara frog</name>
    <name type="synonym">Physalaemus pustulosus</name>
    <dbReference type="NCBI Taxonomy" id="76066"/>
    <lineage>
        <taxon>Eukaryota</taxon>
        <taxon>Metazoa</taxon>
        <taxon>Chordata</taxon>
        <taxon>Craniata</taxon>
        <taxon>Vertebrata</taxon>
        <taxon>Euteleostomi</taxon>
        <taxon>Amphibia</taxon>
        <taxon>Batrachia</taxon>
        <taxon>Anura</taxon>
        <taxon>Neobatrachia</taxon>
        <taxon>Hyloidea</taxon>
        <taxon>Leptodactylidae</taxon>
        <taxon>Leiuperinae</taxon>
        <taxon>Engystomops</taxon>
    </lineage>
</organism>
<evidence type="ECO:0000313" key="5">
    <source>
        <dbReference type="EMBL" id="KAG8542411.1"/>
    </source>
</evidence>
<dbReference type="InterPro" id="IPR042341">
    <property type="entry name" value="CD19"/>
</dbReference>
<dbReference type="GO" id="GO:0009897">
    <property type="term" value="C:external side of plasma membrane"/>
    <property type="evidence" value="ECO:0007669"/>
    <property type="project" value="TreeGrafter"/>
</dbReference>
<keyword evidence="2" id="KW-0812">Transmembrane</keyword>
<dbReference type="GO" id="GO:0002322">
    <property type="term" value="P:B cell proliferation involved in immune response"/>
    <property type="evidence" value="ECO:0007669"/>
    <property type="project" value="InterPro"/>
</dbReference>
<accession>A0AAV6Z084</accession>
<evidence type="ECO:0000256" key="3">
    <source>
        <dbReference type="SAM" id="SignalP"/>
    </source>
</evidence>
<feature type="compositionally biased region" description="Basic and acidic residues" evidence="1">
    <location>
        <begin position="410"/>
        <end position="420"/>
    </location>
</feature>
<protein>
    <recommendedName>
        <fullName evidence="4">Ig-like domain-containing protein</fullName>
    </recommendedName>
</protein>